<name>A0A1G2LSB0_9BACT</name>
<dbReference type="Proteomes" id="UP000177171">
    <property type="component" value="Unassembled WGS sequence"/>
</dbReference>
<dbReference type="Pfam" id="PF00348">
    <property type="entry name" value="polyprenyl_synt"/>
    <property type="match status" value="1"/>
</dbReference>
<gene>
    <name evidence="7" type="ORF">A3G49_06780</name>
</gene>
<dbReference type="InterPro" id="IPR000092">
    <property type="entry name" value="Polyprenyl_synt"/>
</dbReference>
<proteinExistence type="inferred from homology"/>
<comment type="cofactor">
    <cofactor evidence="1">
        <name>Mg(2+)</name>
        <dbReference type="ChEBI" id="CHEBI:18420"/>
    </cofactor>
</comment>
<dbReference type="Gene3D" id="1.10.600.10">
    <property type="entry name" value="Farnesyl Diphosphate Synthase"/>
    <property type="match status" value="1"/>
</dbReference>
<dbReference type="GO" id="GO:0046872">
    <property type="term" value="F:metal ion binding"/>
    <property type="evidence" value="ECO:0007669"/>
    <property type="project" value="UniProtKB-KW"/>
</dbReference>
<dbReference type="SFLD" id="SFLDS00005">
    <property type="entry name" value="Isoprenoid_Synthase_Type_I"/>
    <property type="match status" value="1"/>
</dbReference>
<sequence length="308" mass="34522">MLLKDIYKPVEKQLIQIEDLLRNSLERSRRKSILKINNYMLVSQGKRLRPALVALSSKAVSASNVPDREKQLIKIATSVELIHMASLIHDDVIDHANLRHNKPTINAKFGEDISIALGDYLYSIAFQLVSRCGSIDILDCISSAAKEMCEGELVQVCERDNVSLLKKRYLLIIKKKTATLFAASCEAGAIASGCPEKIRLSLRKYGLNFGIAFQIVDDCLDLIGKDIELGKLAGADFKMGELTLPVLNLLSCSRDKKKVMSLLGQQNKYAFQEIRKRFIDSPAFLKTREDASLYLERSKKCLGRLEES</sequence>
<evidence type="ECO:0008006" key="9">
    <source>
        <dbReference type="Google" id="ProtNLM"/>
    </source>
</evidence>
<keyword evidence="4" id="KW-0479">Metal-binding</keyword>
<dbReference type="AlphaFoldDB" id="A0A1G2LSB0"/>
<comment type="similarity">
    <text evidence="2 6">Belongs to the FPP/GGPP synthase family.</text>
</comment>
<evidence type="ECO:0000256" key="4">
    <source>
        <dbReference type="ARBA" id="ARBA00022723"/>
    </source>
</evidence>
<evidence type="ECO:0000256" key="2">
    <source>
        <dbReference type="ARBA" id="ARBA00006706"/>
    </source>
</evidence>
<evidence type="ECO:0000256" key="6">
    <source>
        <dbReference type="RuleBase" id="RU004466"/>
    </source>
</evidence>
<feature type="non-terminal residue" evidence="7">
    <location>
        <position position="308"/>
    </location>
</feature>
<protein>
    <recommendedName>
        <fullName evidence="9">Polyprenyl synthetase</fullName>
    </recommendedName>
</protein>
<dbReference type="CDD" id="cd00685">
    <property type="entry name" value="Trans_IPPS_HT"/>
    <property type="match status" value="1"/>
</dbReference>
<evidence type="ECO:0000313" key="8">
    <source>
        <dbReference type="Proteomes" id="UP000177171"/>
    </source>
</evidence>
<evidence type="ECO:0000256" key="3">
    <source>
        <dbReference type="ARBA" id="ARBA00022679"/>
    </source>
</evidence>
<keyword evidence="3 6" id="KW-0808">Transferase</keyword>
<dbReference type="SUPFAM" id="SSF48576">
    <property type="entry name" value="Terpenoid synthases"/>
    <property type="match status" value="1"/>
</dbReference>
<evidence type="ECO:0000256" key="5">
    <source>
        <dbReference type="ARBA" id="ARBA00022842"/>
    </source>
</evidence>
<dbReference type="EMBL" id="MHQY01000006">
    <property type="protein sequence ID" value="OHA14538.1"/>
    <property type="molecule type" value="Genomic_DNA"/>
</dbReference>
<evidence type="ECO:0000313" key="7">
    <source>
        <dbReference type="EMBL" id="OHA14538.1"/>
    </source>
</evidence>
<dbReference type="InterPro" id="IPR008949">
    <property type="entry name" value="Isoprenoid_synthase_dom_sf"/>
</dbReference>
<dbReference type="GO" id="GO:0008299">
    <property type="term" value="P:isoprenoid biosynthetic process"/>
    <property type="evidence" value="ECO:0007669"/>
    <property type="project" value="InterPro"/>
</dbReference>
<organism evidence="7 8">
    <name type="scientific">Candidatus Sungbacteria bacterium RIFCSPLOWO2_12_FULL_41_11</name>
    <dbReference type="NCBI Taxonomy" id="1802286"/>
    <lineage>
        <taxon>Bacteria</taxon>
        <taxon>Candidatus Sungiibacteriota</taxon>
    </lineage>
</organism>
<keyword evidence="5" id="KW-0460">Magnesium</keyword>
<dbReference type="PANTHER" id="PTHR12001">
    <property type="entry name" value="GERANYLGERANYL PYROPHOSPHATE SYNTHASE"/>
    <property type="match status" value="1"/>
</dbReference>
<reference evidence="7 8" key="1">
    <citation type="journal article" date="2016" name="Nat. Commun.">
        <title>Thousands of microbial genomes shed light on interconnected biogeochemical processes in an aquifer system.</title>
        <authorList>
            <person name="Anantharaman K."/>
            <person name="Brown C.T."/>
            <person name="Hug L.A."/>
            <person name="Sharon I."/>
            <person name="Castelle C.J."/>
            <person name="Probst A.J."/>
            <person name="Thomas B.C."/>
            <person name="Singh A."/>
            <person name="Wilkins M.J."/>
            <person name="Karaoz U."/>
            <person name="Brodie E.L."/>
            <person name="Williams K.H."/>
            <person name="Hubbard S.S."/>
            <person name="Banfield J.F."/>
        </authorList>
    </citation>
    <scope>NUCLEOTIDE SEQUENCE [LARGE SCALE GENOMIC DNA]</scope>
</reference>
<accession>A0A1G2LSB0</accession>
<dbReference type="PANTHER" id="PTHR12001:SF69">
    <property type="entry name" value="ALL TRANS-POLYPRENYL-DIPHOSPHATE SYNTHASE PDSS1"/>
    <property type="match status" value="1"/>
</dbReference>
<comment type="caution">
    <text evidence="7">The sequence shown here is derived from an EMBL/GenBank/DDBJ whole genome shotgun (WGS) entry which is preliminary data.</text>
</comment>
<evidence type="ECO:0000256" key="1">
    <source>
        <dbReference type="ARBA" id="ARBA00001946"/>
    </source>
</evidence>
<dbReference type="GO" id="GO:0004659">
    <property type="term" value="F:prenyltransferase activity"/>
    <property type="evidence" value="ECO:0007669"/>
    <property type="project" value="InterPro"/>
</dbReference>